<dbReference type="Proteomes" id="UP000264310">
    <property type="component" value="Unassembled WGS sequence"/>
</dbReference>
<reference evidence="2 3" key="1">
    <citation type="submission" date="2018-08" db="EMBL/GenBank/DDBJ databases">
        <title>Fulvimarina sp. 85, whole genome shotgun sequence.</title>
        <authorList>
            <person name="Tuo L."/>
        </authorList>
    </citation>
    <scope>NUCLEOTIDE SEQUENCE [LARGE SCALE GENOMIC DNA]</scope>
    <source>
        <strain evidence="2 3">85</strain>
    </source>
</reference>
<dbReference type="EMBL" id="QURL01000001">
    <property type="protein sequence ID" value="RFC66492.1"/>
    <property type="molecule type" value="Genomic_DNA"/>
</dbReference>
<dbReference type="InterPro" id="IPR011604">
    <property type="entry name" value="PDDEXK-like_dom_sf"/>
</dbReference>
<name>A0A371XBB3_9HYPH</name>
<dbReference type="Gene3D" id="3.90.320.10">
    <property type="match status" value="1"/>
</dbReference>
<feature type="domain" description="Putative exodeoxyribonuclease 8 PDDEXK-like" evidence="1">
    <location>
        <begin position="66"/>
        <end position="276"/>
    </location>
</feature>
<evidence type="ECO:0000313" key="2">
    <source>
        <dbReference type="EMBL" id="RFC66492.1"/>
    </source>
</evidence>
<evidence type="ECO:0000313" key="3">
    <source>
        <dbReference type="Proteomes" id="UP000264310"/>
    </source>
</evidence>
<accession>A0A371XBB3</accession>
<evidence type="ECO:0000259" key="1">
    <source>
        <dbReference type="Pfam" id="PF12684"/>
    </source>
</evidence>
<protein>
    <recommendedName>
        <fullName evidence="1">Putative exodeoxyribonuclease 8 PDDEXK-like domain-containing protein</fullName>
    </recommendedName>
</protein>
<keyword evidence="3" id="KW-1185">Reference proteome</keyword>
<dbReference type="Pfam" id="PF12684">
    <property type="entry name" value="DUF3799"/>
    <property type="match status" value="1"/>
</dbReference>
<proteinExistence type="predicted"/>
<organism evidence="2 3">
    <name type="scientific">Fulvimarina endophytica</name>
    <dbReference type="NCBI Taxonomy" id="2293836"/>
    <lineage>
        <taxon>Bacteria</taxon>
        <taxon>Pseudomonadati</taxon>
        <taxon>Pseudomonadota</taxon>
        <taxon>Alphaproteobacteria</taxon>
        <taxon>Hyphomicrobiales</taxon>
        <taxon>Aurantimonadaceae</taxon>
        <taxon>Fulvimarina</taxon>
    </lineage>
</organism>
<comment type="caution">
    <text evidence="2">The sequence shown here is derived from an EMBL/GenBank/DDBJ whole genome shotgun (WGS) entry which is preliminary data.</text>
</comment>
<dbReference type="InterPro" id="IPR024432">
    <property type="entry name" value="Put_RecE_PDDEXK-like_dom"/>
</dbReference>
<sequence>MAELVWNGKTITTPGTYRNIPLSTYHGKRDLFDGPSISKSSLKHLLPVFGGSPKAFWGRWIENPNRVEGKTSDALDFGKCVHCLLLGDEVFKDAFEVRPEQWKDYKPKAAQEWRDAVRAAGKTPVTLDDLERVRRIADDAANYPEVRQGILNGRVERTIAWKDEETGIWVRCRPDVLSNADGVFADLKTCSSFSEDFLERQAFDACYWLQGAMTRFVCRHLGMPFETFVLLYVLNNEVPDTTHVELSQHELDRGERALRWSLRTIRQCLNNGSWPGARPFRGGESDLQLKPFHKSKIDDFLEREEALHHDERAAA</sequence>
<gene>
    <name evidence="2" type="ORF">DYI37_03360</name>
</gene>
<dbReference type="OrthoDB" id="3292504at2"/>
<dbReference type="AlphaFoldDB" id="A0A371XBB3"/>